<reference evidence="3" key="1">
    <citation type="submission" date="2016-06" db="UniProtKB">
        <authorList>
            <consortium name="WormBaseParasite"/>
        </authorList>
    </citation>
    <scope>IDENTIFICATION</scope>
</reference>
<dbReference type="SUPFAM" id="SSF56672">
    <property type="entry name" value="DNA/RNA polymerases"/>
    <property type="match status" value="1"/>
</dbReference>
<dbReference type="Gene3D" id="3.10.10.10">
    <property type="entry name" value="HIV Type 1 Reverse Transcriptase, subunit A, domain 1"/>
    <property type="match status" value="1"/>
</dbReference>
<dbReference type="Gene3D" id="3.30.70.270">
    <property type="match status" value="1"/>
</dbReference>
<evidence type="ECO:0000313" key="1">
    <source>
        <dbReference type="EMBL" id="VDM00102.1"/>
    </source>
</evidence>
<keyword evidence="2" id="KW-1185">Reference proteome</keyword>
<organism evidence="3">
    <name type="scientific">Schistocephalus solidus</name>
    <name type="common">Tapeworm</name>
    <dbReference type="NCBI Taxonomy" id="70667"/>
    <lineage>
        <taxon>Eukaryota</taxon>
        <taxon>Metazoa</taxon>
        <taxon>Spiralia</taxon>
        <taxon>Lophotrochozoa</taxon>
        <taxon>Platyhelminthes</taxon>
        <taxon>Cestoda</taxon>
        <taxon>Eucestoda</taxon>
        <taxon>Diphyllobothriidea</taxon>
        <taxon>Diphyllobothriidae</taxon>
        <taxon>Schistocephalus</taxon>
    </lineage>
</organism>
<dbReference type="InterPro" id="IPR043128">
    <property type="entry name" value="Rev_trsase/Diguanyl_cyclase"/>
</dbReference>
<name>A0A183TB68_SCHSO</name>
<proteinExistence type="predicted"/>
<dbReference type="EMBL" id="UYSU01038308">
    <property type="protein sequence ID" value="VDM00102.1"/>
    <property type="molecule type" value="Genomic_DNA"/>
</dbReference>
<dbReference type="WBParaSite" id="SSLN_0001423101-mRNA-1">
    <property type="protein sequence ID" value="SSLN_0001423101-mRNA-1"/>
    <property type="gene ID" value="SSLN_0001423101"/>
</dbReference>
<dbReference type="OrthoDB" id="6759844at2759"/>
<dbReference type="Proteomes" id="UP000275846">
    <property type="component" value="Unassembled WGS sequence"/>
</dbReference>
<evidence type="ECO:0000313" key="2">
    <source>
        <dbReference type="Proteomes" id="UP000275846"/>
    </source>
</evidence>
<dbReference type="AlphaFoldDB" id="A0A183TB68"/>
<accession>A0A183TB68</accession>
<gene>
    <name evidence="1" type="ORF">SSLN_LOCUS13716</name>
</gene>
<sequence>MKRNRREELVLARVQEKHGSPMRSQGRKTEKYDYPTPQWALPASLVYTEPKHLEELEVLTPVFYSIWAAQIFVAKKPNDSIRICANFSTCPNAVLIPNCYSLPVPAVLVTLLNGAKLDLAANDNPMLSGILRTAGYLGNIIIMGHYLAELQDRVYAVLQR</sequence>
<evidence type="ECO:0000313" key="3">
    <source>
        <dbReference type="WBParaSite" id="SSLN_0001423101-mRNA-1"/>
    </source>
</evidence>
<reference evidence="1 2" key="2">
    <citation type="submission" date="2018-11" db="EMBL/GenBank/DDBJ databases">
        <authorList>
            <consortium name="Pathogen Informatics"/>
        </authorList>
    </citation>
    <scope>NUCLEOTIDE SEQUENCE [LARGE SCALE GENOMIC DNA]</scope>
    <source>
        <strain evidence="1 2">NST_G2</strain>
    </source>
</reference>
<protein>
    <submittedName>
        <fullName evidence="3">Aldedh domain-containing protein</fullName>
    </submittedName>
</protein>
<dbReference type="InterPro" id="IPR043502">
    <property type="entry name" value="DNA/RNA_pol_sf"/>
</dbReference>